<comment type="caution">
    <text evidence="1">The sequence shown here is derived from an EMBL/GenBank/DDBJ whole genome shotgun (WGS) entry which is preliminary data.</text>
</comment>
<sequence>MYFNLILVGGRSPLHQSGVFFVVRAKANINSLLVAKYNEMGFELSHNEMKLTE</sequence>
<dbReference type="Proteomes" id="UP001589758">
    <property type="component" value="Unassembled WGS sequence"/>
</dbReference>
<dbReference type="RefSeq" id="WP_385877096.1">
    <property type="nucleotide sequence ID" value="NZ_JBHLXE010000087.1"/>
</dbReference>
<name>A0ABV6CCH3_9GAMM</name>
<accession>A0ABV6CCH3</accession>
<evidence type="ECO:0000313" key="2">
    <source>
        <dbReference type="Proteomes" id="UP001589758"/>
    </source>
</evidence>
<keyword evidence="2" id="KW-1185">Reference proteome</keyword>
<gene>
    <name evidence="1" type="ORF">ACFFIT_07820</name>
</gene>
<evidence type="ECO:0000313" key="1">
    <source>
        <dbReference type="EMBL" id="MFC0179986.1"/>
    </source>
</evidence>
<dbReference type="EMBL" id="JBHLXE010000087">
    <property type="protein sequence ID" value="MFC0179986.1"/>
    <property type="molecule type" value="Genomic_DNA"/>
</dbReference>
<organism evidence="1 2">
    <name type="scientific">Thorsellia kenyensis</name>
    <dbReference type="NCBI Taxonomy" id="1549888"/>
    <lineage>
        <taxon>Bacteria</taxon>
        <taxon>Pseudomonadati</taxon>
        <taxon>Pseudomonadota</taxon>
        <taxon>Gammaproteobacteria</taxon>
        <taxon>Enterobacterales</taxon>
        <taxon>Thorselliaceae</taxon>
        <taxon>Thorsellia</taxon>
    </lineage>
</organism>
<reference evidence="1 2" key="1">
    <citation type="submission" date="2024-09" db="EMBL/GenBank/DDBJ databases">
        <authorList>
            <person name="Sun Q."/>
            <person name="Mori K."/>
        </authorList>
    </citation>
    <scope>NUCLEOTIDE SEQUENCE [LARGE SCALE GENOMIC DNA]</scope>
    <source>
        <strain evidence="1 2">CCM 8545</strain>
    </source>
</reference>
<protein>
    <submittedName>
        <fullName evidence="1">Uncharacterized protein</fullName>
    </submittedName>
</protein>
<proteinExistence type="predicted"/>